<comment type="similarity">
    <text evidence="1">Belongs to the BlaI transcriptional regulatory family.</text>
</comment>
<dbReference type="Pfam" id="PF03965">
    <property type="entry name" value="Penicillinase_R"/>
    <property type="match status" value="1"/>
</dbReference>
<dbReference type="EMBL" id="JAHXPT010000012">
    <property type="protein sequence ID" value="MBW6411192.1"/>
    <property type="molecule type" value="Genomic_DNA"/>
</dbReference>
<evidence type="ECO:0000256" key="1">
    <source>
        <dbReference type="ARBA" id="ARBA00011046"/>
    </source>
</evidence>
<proteinExistence type="inferred from homology"/>
<dbReference type="InterPro" id="IPR005650">
    <property type="entry name" value="BlaI_family"/>
</dbReference>
<name>A0ABS7ARF1_9CLOT</name>
<dbReference type="InterPro" id="IPR036390">
    <property type="entry name" value="WH_DNA-bd_sf"/>
</dbReference>
<keyword evidence="6" id="KW-1185">Reference proteome</keyword>
<protein>
    <submittedName>
        <fullName evidence="5">BlaI/MecI/CopY family transcriptional regulator</fullName>
    </submittedName>
</protein>
<dbReference type="Gene3D" id="1.10.4040.10">
    <property type="entry name" value="Penicillinase repressor domain"/>
    <property type="match status" value="1"/>
</dbReference>
<keyword evidence="4" id="KW-0804">Transcription</keyword>
<evidence type="ECO:0000313" key="5">
    <source>
        <dbReference type="EMBL" id="MBW6411192.1"/>
    </source>
</evidence>
<evidence type="ECO:0000313" key="6">
    <source>
        <dbReference type="Proteomes" id="UP001519921"/>
    </source>
</evidence>
<sequence>MDNIPKISNAEWEVMKVIWNCPEITSVNIIRELKDRVEWKPSTIKSLINRLLNKNVIGFKKLSNEYLYFSLISEDECIKEESKSFINKVFNGSVKSMLLNFVESKEISETDIEELKDILKQSNKKKG</sequence>
<keyword evidence="2" id="KW-0805">Transcription regulation</keyword>
<evidence type="ECO:0000256" key="2">
    <source>
        <dbReference type="ARBA" id="ARBA00023015"/>
    </source>
</evidence>
<evidence type="ECO:0000256" key="4">
    <source>
        <dbReference type="ARBA" id="ARBA00023163"/>
    </source>
</evidence>
<accession>A0ABS7ARF1</accession>
<evidence type="ECO:0000256" key="3">
    <source>
        <dbReference type="ARBA" id="ARBA00023125"/>
    </source>
</evidence>
<dbReference type="Proteomes" id="UP001519921">
    <property type="component" value="Unassembled WGS sequence"/>
</dbReference>
<dbReference type="PIRSF" id="PIRSF019455">
    <property type="entry name" value="CopR_AtkY"/>
    <property type="match status" value="1"/>
</dbReference>
<comment type="caution">
    <text evidence="5">The sequence shown here is derived from an EMBL/GenBank/DDBJ whole genome shotgun (WGS) entry which is preliminary data.</text>
</comment>
<dbReference type="RefSeq" id="WP_219780658.1">
    <property type="nucleotide sequence ID" value="NZ_JAHXPT010000012.1"/>
</dbReference>
<reference evidence="5 6" key="1">
    <citation type="submission" date="2021-07" db="EMBL/GenBank/DDBJ databases">
        <title>Clostridium weizhouense sp. nov., an anaerobic bacterium isolated from activated sludge of Petroleum wastewater.</title>
        <authorList>
            <person name="Li Q."/>
        </authorList>
    </citation>
    <scope>NUCLEOTIDE SEQUENCE [LARGE SCALE GENOMIC DNA]</scope>
    <source>
        <strain evidence="5 6">YB-6</strain>
    </source>
</reference>
<dbReference type="SUPFAM" id="SSF46785">
    <property type="entry name" value="Winged helix' DNA-binding domain"/>
    <property type="match status" value="1"/>
</dbReference>
<dbReference type="InterPro" id="IPR036388">
    <property type="entry name" value="WH-like_DNA-bd_sf"/>
</dbReference>
<keyword evidence="3" id="KW-0238">DNA-binding</keyword>
<organism evidence="5 6">
    <name type="scientific">Clostridium weizhouense</name>
    <dbReference type="NCBI Taxonomy" id="2859781"/>
    <lineage>
        <taxon>Bacteria</taxon>
        <taxon>Bacillati</taxon>
        <taxon>Bacillota</taxon>
        <taxon>Clostridia</taxon>
        <taxon>Eubacteriales</taxon>
        <taxon>Clostridiaceae</taxon>
        <taxon>Clostridium</taxon>
    </lineage>
</organism>
<dbReference type="Gene3D" id="1.10.10.10">
    <property type="entry name" value="Winged helix-like DNA-binding domain superfamily/Winged helix DNA-binding domain"/>
    <property type="match status" value="1"/>
</dbReference>
<gene>
    <name evidence="5" type="ORF">KYD98_13955</name>
</gene>